<dbReference type="RefSeq" id="WP_248825181.1">
    <property type="nucleotide sequence ID" value="NZ_JALKFT010000012.1"/>
</dbReference>
<accession>A0ABT0JZI4</accession>
<dbReference type="Proteomes" id="UP001201873">
    <property type="component" value="Unassembled WGS sequence"/>
</dbReference>
<organism evidence="2 3">
    <name type="scientific">Frankia umida</name>
    <dbReference type="NCBI Taxonomy" id="573489"/>
    <lineage>
        <taxon>Bacteria</taxon>
        <taxon>Bacillati</taxon>
        <taxon>Actinomycetota</taxon>
        <taxon>Actinomycetes</taxon>
        <taxon>Frankiales</taxon>
        <taxon>Frankiaceae</taxon>
        <taxon>Frankia</taxon>
    </lineage>
</organism>
<dbReference type="Pfam" id="PF13707">
    <property type="entry name" value="RloB"/>
    <property type="match status" value="1"/>
</dbReference>
<comment type="caution">
    <text evidence="2">The sequence shown here is derived from an EMBL/GenBank/DDBJ whole genome shotgun (WGS) entry which is preliminary data.</text>
</comment>
<evidence type="ECO:0000256" key="1">
    <source>
        <dbReference type="SAM" id="MobiDB-lite"/>
    </source>
</evidence>
<feature type="region of interest" description="Disordered" evidence="1">
    <location>
        <begin position="163"/>
        <end position="202"/>
    </location>
</feature>
<reference evidence="2 3" key="1">
    <citation type="submission" date="2022-04" db="EMBL/GenBank/DDBJ databases">
        <title>Genome diversity in the genus Frankia.</title>
        <authorList>
            <person name="Carlos-Shanley C."/>
            <person name="Hahn D."/>
        </authorList>
    </citation>
    <scope>NUCLEOTIDE SEQUENCE [LARGE SCALE GENOMIC DNA]</scope>
    <source>
        <strain evidence="2 3">Ag45/Mut15</strain>
    </source>
</reference>
<protein>
    <submittedName>
        <fullName evidence="2">RloB family protein</fullName>
    </submittedName>
</protein>
<dbReference type="EMBL" id="JALKFT010000012">
    <property type="protein sequence ID" value="MCK9876865.1"/>
    <property type="molecule type" value="Genomic_DNA"/>
</dbReference>
<evidence type="ECO:0000313" key="3">
    <source>
        <dbReference type="Proteomes" id="UP001201873"/>
    </source>
</evidence>
<name>A0ABT0JZI4_9ACTN</name>
<gene>
    <name evidence="2" type="ORF">MXD59_13925</name>
</gene>
<evidence type="ECO:0000313" key="2">
    <source>
        <dbReference type="EMBL" id="MCK9876865.1"/>
    </source>
</evidence>
<sequence>MRPLKKTYVIFCEGRYSEPDYISGIKQLPHVAANSAISIEIDSERGVPLKLVQRAIERSHEQDIDECWCVFDVEWPENHPNLIQAITLAQQHGIKVAVSNPSFELWLSLHFEDSTRFVSTENAERRSKQLDGRSGKRIDASIYMPRRAAAVARARALDVRHARNEVSFPRNNPSSSMADLLEAIDRQPPARGGSTRAPAPIS</sequence>
<proteinExistence type="predicted"/>
<keyword evidence="3" id="KW-1185">Reference proteome</keyword>
<dbReference type="InterPro" id="IPR025591">
    <property type="entry name" value="RloB"/>
</dbReference>